<evidence type="ECO:0000256" key="5">
    <source>
        <dbReference type="ARBA" id="ARBA00022794"/>
    </source>
</evidence>
<proteinExistence type="inferred from homology"/>
<keyword evidence="3" id="KW-0813">Transport</keyword>
<keyword evidence="14" id="KW-1185">Reference proteome</keyword>
<comment type="subcellular location">
    <subcellularLocation>
        <location evidence="1">Cytoplasm</location>
        <location evidence="1">Cytoskeleton</location>
        <location evidence="1">Cilium basal body</location>
    </subcellularLocation>
    <subcellularLocation>
        <location evidence="2">Cytoplasm</location>
        <location evidence="2">Cytoskeleton</location>
        <location evidence="2">Microtubule organizing center</location>
        <location evidence="2">Centrosome</location>
    </subcellularLocation>
</comment>
<dbReference type="GO" id="GO:0036064">
    <property type="term" value="C:ciliary basal body"/>
    <property type="evidence" value="ECO:0007669"/>
    <property type="project" value="TreeGrafter"/>
</dbReference>
<dbReference type="PANTHER" id="PTHR44390">
    <property type="entry name" value="CENTROSOMAL PROTEIN OF 41 KDA"/>
    <property type="match status" value="1"/>
</dbReference>
<evidence type="ECO:0000256" key="1">
    <source>
        <dbReference type="ARBA" id="ARBA00004120"/>
    </source>
</evidence>
<evidence type="ECO:0000313" key="14">
    <source>
        <dbReference type="Proteomes" id="UP001286313"/>
    </source>
</evidence>
<dbReference type="SUPFAM" id="SSF52821">
    <property type="entry name" value="Rhodanese/Cell cycle control phosphatase"/>
    <property type="match status" value="1"/>
</dbReference>
<dbReference type="GO" id="GO:0060271">
    <property type="term" value="P:cilium assembly"/>
    <property type="evidence" value="ECO:0007669"/>
    <property type="project" value="TreeGrafter"/>
</dbReference>
<gene>
    <name evidence="13" type="ORF">Pcinc_018221</name>
</gene>
<dbReference type="AlphaFoldDB" id="A0AAE1KMZ6"/>
<dbReference type="GO" id="GO:0005813">
    <property type="term" value="C:centrosome"/>
    <property type="evidence" value="ECO:0007669"/>
    <property type="project" value="UniProtKB-SubCell"/>
</dbReference>
<accession>A0AAE1KMZ6</accession>
<evidence type="ECO:0000256" key="6">
    <source>
        <dbReference type="ARBA" id="ARBA00022927"/>
    </source>
</evidence>
<dbReference type="InterPro" id="IPR036873">
    <property type="entry name" value="Rhodanese-like_dom_sf"/>
</dbReference>
<comment type="similarity">
    <text evidence="10">Belongs to the CEP41 family.</text>
</comment>
<organism evidence="13 14">
    <name type="scientific">Petrolisthes cinctipes</name>
    <name type="common">Flat porcelain crab</name>
    <dbReference type="NCBI Taxonomy" id="88211"/>
    <lineage>
        <taxon>Eukaryota</taxon>
        <taxon>Metazoa</taxon>
        <taxon>Ecdysozoa</taxon>
        <taxon>Arthropoda</taxon>
        <taxon>Crustacea</taxon>
        <taxon>Multicrustacea</taxon>
        <taxon>Malacostraca</taxon>
        <taxon>Eumalacostraca</taxon>
        <taxon>Eucarida</taxon>
        <taxon>Decapoda</taxon>
        <taxon>Pleocyemata</taxon>
        <taxon>Anomura</taxon>
        <taxon>Galatheoidea</taxon>
        <taxon>Porcellanidae</taxon>
        <taxon>Petrolisthes</taxon>
    </lineage>
</organism>
<dbReference type="InterPro" id="IPR051889">
    <property type="entry name" value="CEP41"/>
</dbReference>
<comment type="caution">
    <text evidence="13">The sequence shown here is derived from an EMBL/GenBank/DDBJ whole genome shotgun (WGS) entry which is preliminary data.</text>
</comment>
<name>A0AAE1KMZ6_PETCI</name>
<dbReference type="EMBL" id="JAWQEG010001732">
    <property type="protein sequence ID" value="KAK3877042.1"/>
    <property type="molecule type" value="Genomic_DNA"/>
</dbReference>
<evidence type="ECO:0000256" key="4">
    <source>
        <dbReference type="ARBA" id="ARBA00022490"/>
    </source>
</evidence>
<reference evidence="13" key="1">
    <citation type="submission" date="2023-10" db="EMBL/GenBank/DDBJ databases">
        <title>Genome assemblies of two species of porcelain crab, Petrolisthes cinctipes and Petrolisthes manimaculis (Anomura: Porcellanidae).</title>
        <authorList>
            <person name="Angst P."/>
        </authorList>
    </citation>
    <scope>NUCLEOTIDE SEQUENCE</scope>
    <source>
        <strain evidence="13">PB745_01</strain>
        <tissue evidence="13">Gill</tissue>
    </source>
</reference>
<dbReference type="CDD" id="cd00158">
    <property type="entry name" value="RHOD"/>
    <property type="match status" value="1"/>
</dbReference>
<feature type="compositionally biased region" description="Polar residues" evidence="11">
    <location>
        <begin position="281"/>
        <end position="309"/>
    </location>
</feature>
<keyword evidence="8" id="KW-0206">Cytoskeleton</keyword>
<sequence>MYPTTKSSSLHKFTISDRQILQHRIKRSPKYDGVCARTNSGFNTQRKKEMEREIRKYYKVRNDEIFKRISLSDLIELMIADAEDRAIEREEREEEEREEIEEEGKREIPLKYRNELQQVIQGMDNMKLDKVSGIGSYLLVDVRPAAAYHERRLAGAVSYPAATLSRAVAGEHRQLVAARNHPAAIIVLYDQAEEVAAAVAAGLQFRGYGNVFVLSGGLSLARDKIGSPLVTAATPASTNAPITLQEAAILKSSLEAATLPPLTMAAAAEWWMAANGPNQPPTATTSSHSQTEAATSCHSQPPPAATSSRHTNRSVAAKLKPWR</sequence>
<keyword evidence="4" id="KW-0963">Cytoplasm</keyword>
<dbReference type="GO" id="GO:0015031">
    <property type="term" value="P:protein transport"/>
    <property type="evidence" value="ECO:0007669"/>
    <property type="project" value="UniProtKB-KW"/>
</dbReference>
<protein>
    <recommendedName>
        <fullName evidence="12">Rhodanese domain-containing protein</fullName>
    </recommendedName>
</protein>
<feature type="region of interest" description="Disordered" evidence="11">
    <location>
        <begin position="275"/>
        <end position="323"/>
    </location>
</feature>
<evidence type="ECO:0000256" key="7">
    <source>
        <dbReference type="ARBA" id="ARBA00023069"/>
    </source>
</evidence>
<keyword evidence="6" id="KW-0653">Protein transport</keyword>
<keyword evidence="7" id="KW-0969">Cilium</keyword>
<evidence type="ECO:0000259" key="12">
    <source>
        <dbReference type="PROSITE" id="PS50206"/>
    </source>
</evidence>
<dbReference type="Pfam" id="PF00581">
    <property type="entry name" value="Rhodanese"/>
    <property type="match status" value="1"/>
</dbReference>
<evidence type="ECO:0000256" key="9">
    <source>
        <dbReference type="ARBA" id="ARBA00023273"/>
    </source>
</evidence>
<dbReference type="Gene3D" id="3.40.250.10">
    <property type="entry name" value="Rhodanese-like domain"/>
    <property type="match status" value="1"/>
</dbReference>
<evidence type="ECO:0000256" key="3">
    <source>
        <dbReference type="ARBA" id="ARBA00022448"/>
    </source>
</evidence>
<evidence type="ECO:0000256" key="11">
    <source>
        <dbReference type="SAM" id="MobiDB-lite"/>
    </source>
</evidence>
<keyword evidence="5" id="KW-0970">Cilium biogenesis/degradation</keyword>
<feature type="domain" description="Rhodanese" evidence="12">
    <location>
        <begin position="133"/>
        <end position="230"/>
    </location>
</feature>
<evidence type="ECO:0000256" key="10">
    <source>
        <dbReference type="ARBA" id="ARBA00038465"/>
    </source>
</evidence>
<dbReference type="InterPro" id="IPR001763">
    <property type="entry name" value="Rhodanese-like_dom"/>
</dbReference>
<dbReference type="PROSITE" id="PS50206">
    <property type="entry name" value="RHODANESE_3"/>
    <property type="match status" value="1"/>
</dbReference>
<dbReference type="PANTHER" id="PTHR44390:SF1">
    <property type="entry name" value="CENTROSOMAL PROTEIN OF 41 KDA"/>
    <property type="match status" value="1"/>
</dbReference>
<evidence type="ECO:0000256" key="8">
    <source>
        <dbReference type="ARBA" id="ARBA00023212"/>
    </source>
</evidence>
<dbReference type="SMART" id="SM00450">
    <property type="entry name" value="RHOD"/>
    <property type="match status" value="1"/>
</dbReference>
<evidence type="ECO:0000313" key="13">
    <source>
        <dbReference type="EMBL" id="KAK3877042.1"/>
    </source>
</evidence>
<keyword evidence="9" id="KW-0966">Cell projection</keyword>
<evidence type="ECO:0000256" key="2">
    <source>
        <dbReference type="ARBA" id="ARBA00004300"/>
    </source>
</evidence>
<dbReference type="Proteomes" id="UP001286313">
    <property type="component" value="Unassembled WGS sequence"/>
</dbReference>